<dbReference type="Proteomes" id="UP000317043">
    <property type="component" value="Unassembled WGS sequence"/>
</dbReference>
<sequence>MQATKPSPISKSRSRRLRRSVVIDKARELREFSRAVLVEETGLSPATVSYVVRELIDEGLLTEIGSGKSRGGRPSTMLRFEGAAELAAVVETDGTTADVAIADWDGEVTATRTTNLGDDPVKDIADLVRATAEDVDGRLRAICVAIPGIATDTGELSLAPSLMSMNGKPLAELLHTASGLPVVVDNDVNLIMVGEHAAGVAEGVGDIALLHVGSTGIGAALMLDGKVRTGAHGHAGEIGFLPLTAGAFQRDEVGDFERNWSSNGLRERAVAAGIPVGSTEAPAAVLLDRAATDPAAAQLHDDAVDAWARAIASVVCVIDPTLVLLSGEIAAAGDRGIAPLQDRLQRYWPKNVVLQLVVGMDAMRLGAVRRAFAVVDAGH</sequence>
<gene>
    <name evidence="2" type="ORF">FB566_1126</name>
</gene>
<name>A0A543ASR4_9ACTN</name>
<comment type="caution">
    <text evidence="2">The sequence shown here is derived from an EMBL/GenBank/DDBJ whole genome shotgun (WGS) entry which is preliminary data.</text>
</comment>
<dbReference type="PANTHER" id="PTHR18964">
    <property type="entry name" value="ROK (REPRESSOR, ORF, KINASE) FAMILY"/>
    <property type="match status" value="1"/>
</dbReference>
<dbReference type="Gene3D" id="3.30.420.40">
    <property type="match status" value="2"/>
</dbReference>
<keyword evidence="3" id="KW-1185">Reference proteome</keyword>
<dbReference type="EMBL" id="VFOW01000001">
    <property type="protein sequence ID" value="TQL75617.1"/>
    <property type="molecule type" value="Genomic_DNA"/>
</dbReference>
<dbReference type="InterPro" id="IPR036390">
    <property type="entry name" value="WH_DNA-bd_sf"/>
</dbReference>
<evidence type="ECO:0000256" key="1">
    <source>
        <dbReference type="ARBA" id="ARBA00006479"/>
    </source>
</evidence>
<comment type="similarity">
    <text evidence="1">Belongs to the ROK (NagC/XylR) family.</text>
</comment>
<keyword evidence="2" id="KW-0418">Kinase</keyword>
<dbReference type="SUPFAM" id="SSF46785">
    <property type="entry name" value="Winged helix' DNA-binding domain"/>
    <property type="match status" value="1"/>
</dbReference>
<dbReference type="InParanoid" id="A0A543ASR4"/>
<keyword evidence="2" id="KW-0808">Transferase</keyword>
<proteinExistence type="inferred from homology"/>
<dbReference type="Gene3D" id="1.10.10.10">
    <property type="entry name" value="Winged helix-like DNA-binding domain superfamily/Winged helix DNA-binding domain"/>
    <property type="match status" value="1"/>
</dbReference>
<dbReference type="InterPro" id="IPR036388">
    <property type="entry name" value="WH-like_DNA-bd_sf"/>
</dbReference>
<protein>
    <submittedName>
        <fullName evidence="2">Putative NBD/HSP70 family sugar kinase</fullName>
    </submittedName>
</protein>
<dbReference type="AlphaFoldDB" id="A0A543ASR4"/>
<dbReference type="PANTHER" id="PTHR18964:SF149">
    <property type="entry name" value="BIFUNCTIONAL UDP-N-ACETYLGLUCOSAMINE 2-EPIMERASE_N-ACETYLMANNOSAMINE KINASE"/>
    <property type="match status" value="1"/>
</dbReference>
<dbReference type="SUPFAM" id="SSF53067">
    <property type="entry name" value="Actin-like ATPase domain"/>
    <property type="match status" value="1"/>
</dbReference>
<dbReference type="OrthoDB" id="3189808at2"/>
<dbReference type="InterPro" id="IPR000600">
    <property type="entry name" value="ROK"/>
</dbReference>
<dbReference type="RefSeq" id="WP_142035770.1">
    <property type="nucleotide sequence ID" value="NZ_JBHTGS010000001.1"/>
</dbReference>
<evidence type="ECO:0000313" key="2">
    <source>
        <dbReference type="EMBL" id="TQL75617.1"/>
    </source>
</evidence>
<dbReference type="InterPro" id="IPR043129">
    <property type="entry name" value="ATPase_NBD"/>
</dbReference>
<accession>A0A543ASR4</accession>
<dbReference type="Pfam" id="PF00480">
    <property type="entry name" value="ROK"/>
    <property type="match status" value="1"/>
</dbReference>
<reference evidence="2 3" key="1">
    <citation type="submission" date="2019-06" db="EMBL/GenBank/DDBJ databases">
        <title>Sequencing the genomes of 1000 actinobacteria strains.</title>
        <authorList>
            <person name="Klenk H.-P."/>
        </authorList>
    </citation>
    <scope>NUCLEOTIDE SEQUENCE [LARGE SCALE GENOMIC DNA]</scope>
    <source>
        <strain evidence="2 3">DSM 45928</strain>
    </source>
</reference>
<evidence type="ECO:0000313" key="3">
    <source>
        <dbReference type="Proteomes" id="UP000317043"/>
    </source>
</evidence>
<dbReference type="GO" id="GO:0016301">
    <property type="term" value="F:kinase activity"/>
    <property type="evidence" value="ECO:0007669"/>
    <property type="project" value="UniProtKB-KW"/>
</dbReference>
<organism evidence="2 3">
    <name type="scientific">Stackebrandtia endophytica</name>
    <dbReference type="NCBI Taxonomy" id="1496996"/>
    <lineage>
        <taxon>Bacteria</taxon>
        <taxon>Bacillati</taxon>
        <taxon>Actinomycetota</taxon>
        <taxon>Actinomycetes</taxon>
        <taxon>Glycomycetales</taxon>
        <taxon>Glycomycetaceae</taxon>
        <taxon>Stackebrandtia</taxon>
    </lineage>
</organism>